<sequence>MLAMVCKTLDSVKAMESYDKEGLVNKYAGIHRLGTSIRRTIDGRFLVICLEYLSPYVGDCINDDPQKMPDIPKPRSPNGGIPHGFIDDAVNMINIDRENLFNVTRDGYGLRETLFYDLFSHVQVYQTREDMIQAVPWIRNGALSLDGGMIMNKGVYALGDV</sequence>
<proteinExistence type="predicted"/>
<dbReference type="AlphaFoldDB" id="A0AAF1ASP4"/>
<organism evidence="1 2">
    <name type="scientific">Daucus carota subsp. sativus</name>
    <name type="common">Carrot</name>
    <dbReference type="NCBI Taxonomy" id="79200"/>
    <lineage>
        <taxon>Eukaryota</taxon>
        <taxon>Viridiplantae</taxon>
        <taxon>Streptophyta</taxon>
        <taxon>Embryophyta</taxon>
        <taxon>Tracheophyta</taxon>
        <taxon>Spermatophyta</taxon>
        <taxon>Magnoliopsida</taxon>
        <taxon>eudicotyledons</taxon>
        <taxon>Gunneridae</taxon>
        <taxon>Pentapetalae</taxon>
        <taxon>asterids</taxon>
        <taxon>campanulids</taxon>
        <taxon>Apiales</taxon>
        <taxon>Apiaceae</taxon>
        <taxon>Apioideae</taxon>
        <taxon>Scandiceae</taxon>
        <taxon>Daucinae</taxon>
        <taxon>Daucus</taxon>
        <taxon>Daucus sect. Daucus</taxon>
    </lineage>
</organism>
<gene>
    <name evidence="1" type="ORF">DCAR_0310116</name>
</gene>
<dbReference type="PANTHER" id="PTHR33566:SF6">
    <property type="entry name" value="PROTEIN DEFECTIVE IN MERISTEM SILENCING 3"/>
    <property type="match status" value="1"/>
</dbReference>
<dbReference type="EMBL" id="CP093345">
    <property type="protein sequence ID" value="WOG90870.1"/>
    <property type="molecule type" value="Genomic_DNA"/>
</dbReference>
<evidence type="ECO:0000313" key="1">
    <source>
        <dbReference type="EMBL" id="WOG90870.1"/>
    </source>
</evidence>
<protein>
    <submittedName>
        <fullName evidence="1">Uncharacterized protein</fullName>
    </submittedName>
</protein>
<reference evidence="1" key="1">
    <citation type="journal article" date="2016" name="Nat. Genet.">
        <title>A high-quality carrot genome assembly provides new insights into carotenoid accumulation and asterid genome evolution.</title>
        <authorList>
            <person name="Iorizzo M."/>
            <person name="Ellison S."/>
            <person name="Senalik D."/>
            <person name="Zeng P."/>
            <person name="Satapoomin P."/>
            <person name="Huang J."/>
            <person name="Bowman M."/>
            <person name="Iovene M."/>
            <person name="Sanseverino W."/>
            <person name="Cavagnaro P."/>
            <person name="Yildiz M."/>
            <person name="Macko-Podgorni A."/>
            <person name="Moranska E."/>
            <person name="Grzebelus E."/>
            <person name="Grzebelus D."/>
            <person name="Ashrafi H."/>
            <person name="Zheng Z."/>
            <person name="Cheng S."/>
            <person name="Spooner D."/>
            <person name="Van Deynze A."/>
            <person name="Simon P."/>
        </authorList>
    </citation>
    <scope>NUCLEOTIDE SEQUENCE</scope>
    <source>
        <tissue evidence="1">Leaf</tissue>
    </source>
</reference>
<name>A0AAF1ASP4_DAUCS</name>
<dbReference type="PANTHER" id="PTHR33566">
    <property type="entry name" value="EN/SPM-LIKE TRANSPOSON-RELATED"/>
    <property type="match status" value="1"/>
</dbReference>
<keyword evidence="2" id="KW-1185">Reference proteome</keyword>
<dbReference type="Proteomes" id="UP000077755">
    <property type="component" value="Chromosome 3"/>
</dbReference>
<accession>A0AAF1ASP4</accession>
<evidence type="ECO:0000313" key="2">
    <source>
        <dbReference type="Proteomes" id="UP000077755"/>
    </source>
</evidence>
<reference evidence="1" key="2">
    <citation type="submission" date="2022-03" db="EMBL/GenBank/DDBJ databases">
        <title>Draft title - Genomic analysis of global carrot germplasm unveils the trajectory of domestication and the origin of high carotenoid orange carrot.</title>
        <authorList>
            <person name="Iorizzo M."/>
            <person name="Ellison S."/>
            <person name="Senalik D."/>
            <person name="Macko-Podgorni A."/>
            <person name="Grzebelus D."/>
            <person name="Bostan H."/>
            <person name="Rolling W."/>
            <person name="Curaba J."/>
            <person name="Simon P."/>
        </authorList>
    </citation>
    <scope>NUCLEOTIDE SEQUENCE</scope>
    <source>
        <tissue evidence="1">Leaf</tissue>
    </source>
</reference>